<keyword evidence="5" id="KW-1185">Reference proteome</keyword>
<dbReference type="InterPro" id="IPR000863">
    <property type="entry name" value="Sulfotransferase_dom"/>
</dbReference>
<name>A0A8J1TC70_OWEFU</name>
<dbReference type="Gene3D" id="3.40.50.300">
    <property type="entry name" value="P-loop containing nucleotide triphosphate hydrolases"/>
    <property type="match status" value="1"/>
</dbReference>
<dbReference type="Pfam" id="PF00685">
    <property type="entry name" value="Sulfotransfer_1"/>
    <property type="match status" value="1"/>
</dbReference>
<protein>
    <recommendedName>
        <fullName evidence="3">Sulfotransferase domain-containing protein</fullName>
    </recommendedName>
</protein>
<gene>
    <name evidence="4" type="ORF">OFUS_LOCUS23597</name>
</gene>
<comment type="caution">
    <text evidence="4">The sequence shown here is derived from an EMBL/GenBank/DDBJ whole genome shotgun (WGS) entry which is preliminary data.</text>
</comment>
<feature type="non-terminal residue" evidence="4">
    <location>
        <position position="1"/>
    </location>
</feature>
<dbReference type="AlphaFoldDB" id="A0A8J1TC70"/>
<evidence type="ECO:0000313" key="5">
    <source>
        <dbReference type="Proteomes" id="UP000749559"/>
    </source>
</evidence>
<proteinExistence type="predicted"/>
<evidence type="ECO:0000256" key="1">
    <source>
        <dbReference type="ARBA" id="ARBA00022679"/>
    </source>
</evidence>
<feature type="domain" description="Sulfotransferase" evidence="3">
    <location>
        <begin position="130"/>
        <end position="307"/>
    </location>
</feature>
<dbReference type="EMBL" id="CAIIXF020000011">
    <property type="protein sequence ID" value="CAH1799610.1"/>
    <property type="molecule type" value="Genomic_DNA"/>
</dbReference>
<dbReference type="GO" id="GO:0008467">
    <property type="term" value="F:[heparan sulfate]-glucosamine 3-sulfotransferase activity"/>
    <property type="evidence" value="ECO:0007669"/>
    <property type="project" value="TreeGrafter"/>
</dbReference>
<dbReference type="OrthoDB" id="411451at2759"/>
<organism evidence="4 5">
    <name type="scientific">Owenia fusiformis</name>
    <name type="common">Polychaete worm</name>
    <dbReference type="NCBI Taxonomy" id="6347"/>
    <lineage>
        <taxon>Eukaryota</taxon>
        <taxon>Metazoa</taxon>
        <taxon>Spiralia</taxon>
        <taxon>Lophotrochozoa</taxon>
        <taxon>Annelida</taxon>
        <taxon>Polychaeta</taxon>
        <taxon>Sedentaria</taxon>
        <taxon>Canalipalpata</taxon>
        <taxon>Sabellida</taxon>
        <taxon>Oweniida</taxon>
        <taxon>Oweniidae</taxon>
        <taxon>Owenia</taxon>
    </lineage>
</organism>
<evidence type="ECO:0000256" key="2">
    <source>
        <dbReference type="ARBA" id="ARBA00023180"/>
    </source>
</evidence>
<dbReference type="SUPFAM" id="SSF52540">
    <property type="entry name" value="P-loop containing nucleoside triphosphate hydrolases"/>
    <property type="match status" value="1"/>
</dbReference>
<dbReference type="InterPro" id="IPR027417">
    <property type="entry name" value="P-loop_NTPase"/>
</dbReference>
<keyword evidence="2" id="KW-0325">Glycoprotein</keyword>
<evidence type="ECO:0000313" key="4">
    <source>
        <dbReference type="EMBL" id="CAH1799610.1"/>
    </source>
</evidence>
<dbReference type="PANTHER" id="PTHR10605">
    <property type="entry name" value="HEPARAN SULFATE SULFOTRANSFERASE"/>
    <property type="match status" value="1"/>
</dbReference>
<keyword evidence="1" id="KW-0808">Transferase</keyword>
<evidence type="ECO:0000259" key="3">
    <source>
        <dbReference type="Pfam" id="PF00685"/>
    </source>
</evidence>
<dbReference type="InterPro" id="IPR037359">
    <property type="entry name" value="NST/OST"/>
</dbReference>
<reference evidence="4" key="1">
    <citation type="submission" date="2022-03" db="EMBL/GenBank/DDBJ databases">
        <authorList>
            <person name="Martin C."/>
        </authorList>
    </citation>
    <scope>NUCLEOTIDE SEQUENCE</scope>
</reference>
<dbReference type="PANTHER" id="PTHR10605:SF72">
    <property type="entry name" value="HEPARAN SULFATE 3-O SULFOTRANSFERASE-B, ISOFORM A"/>
    <property type="match status" value="1"/>
</dbReference>
<accession>A0A8J1TC70</accession>
<dbReference type="Proteomes" id="UP000749559">
    <property type="component" value="Unassembled WGS sequence"/>
</dbReference>
<sequence length="381" mass="44463">VVNNLRVRMRRGDAIIVTSFSIIIIFLYIILMGGCGHSNEEKIILSRSNDPYSLNDDAEDQMTDGMNEIQYGAINTSRALSNVEMKTLDDKSMIRNGGNLMNQNPRTVNQSEVDFSTYFSEVEIRLTRIILLAGVMKCGTGPMTTLLSRHPDVRETVDLQVYLTYNFGVQWYLKRLPTTVKGKSDWLFSRCTNCFAIKKAPALVNVIREITGKRFKMLFIVRNPIDRVISHYTQLISDNATVATFGKWVQEILVNPYNSSLLQKSRYVEHFESWYSLFEENDMLIIDHKEFVKTPWLVMQKVENYLSLVSYFTEDKFMLSQNSQYYCIKTKGEMDACSQNLDHKGRTHITVSEQDRKLLRDYFHVYNERLFKLLNRRFDWD</sequence>